<dbReference type="InterPro" id="IPR038595">
    <property type="entry name" value="LOR_sf"/>
</dbReference>
<name>A0A9P9WE64_9PEZI</name>
<dbReference type="InterPro" id="IPR025659">
    <property type="entry name" value="Tubby-like_C"/>
</dbReference>
<dbReference type="SUPFAM" id="SSF54518">
    <property type="entry name" value="Tubby C-terminal domain-like"/>
    <property type="match status" value="1"/>
</dbReference>
<proteinExistence type="inferred from homology"/>
<dbReference type="Pfam" id="PF04525">
    <property type="entry name" value="LOR"/>
    <property type="match status" value="1"/>
</dbReference>
<comment type="similarity">
    <text evidence="1">Belongs to the LOR family.</text>
</comment>
<dbReference type="InterPro" id="IPR007612">
    <property type="entry name" value="LOR"/>
</dbReference>
<dbReference type="AlphaFoldDB" id="A0A9P9WE64"/>
<evidence type="ECO:0000313" key="2">
    <source>
        <dbReference type="EMBL" id="KAI1859040.1"/>
    </source>
</evidence>
<sequence>MEIDLQSPSPPTFKNVTVLGKDGHPIFKVEGTAWGTSWSWRRKLIDSAGHHVCDFRHNSFDIKNGWTVEGPSGQKIVSLVHTAFLKKGHAAVTATVRTTAGEDVSVEMSPRDRAALLVTIEVGGSTIASITKIADNRYVFGDPRDRSVWNVNVAAGVDLSLVMIMAMCRAEMGHVWKD</sequence>
<dbReference type="Gene3D" id="2.40.160.200">
    <property type="entry name" value="LURP1-related"/>
    <property type="match status" value="1"/>
</dbReference>
<comment type="caution">
    <text evidence="2">The sequence shown here is derived from an EMBL/GenBank/DDBJ whole genome shotgun (WGS) entry which is preliminary data.</text>
</comment>
<accession>A0A9P9WE64</accession>
<keyword evidence="3" id="KW-1185">Reference proteome</keyword>
<evidence type="ECO:0000313" key="3">
    <source>
        <dbReference type="Proteomes" id="UP000829685"/>
    </source>
</evidence>
<gene>
    <name evidence="2" type="ORF">JX265_010517</name>
</gene>
<reference evidence="2" key="1">
    <citation type="submission" date="2021-03" db="EMBL/GenBank/DDBJ databases">
        <title>Revisited historic fungal species revealed as producer of novel bioactive compounds through whole genome sequencing and comparative genomics.</title>
        <authorList>
            <person name="Vignolle G.A."/>
            <person name="Hochenegger N."/>
            <person name="Mach R.L."/>
            <person name="Mach-Aigner A.R."/>
            <person name="Javad Rahimi M."/>
            <person name="Salim K.A."/>
            <person name="Chan C.M."/>
            <person name="Lim L.B.L."/>
            <person name="Cai F."/>
            <person name="Druzhinina I.S."/>
            <person name="U'Ren J.M."/>
            <person name="Derntl C."/>
        </authorList>
    </citation>
    <scope>NUCLEOTIDE SEQUENCE</scope>
    <source>
        <strain evidence="2">TUCIM 5799</strain>
    </source>
</reference>
<organism evidence="2 3">
    <name type="scientific">Neoarthrinium moseri</name>
    <dbReference type="NCBI Taxonomy" id="1658444"/>
    <lineage>
        <taxon>Eukaryota</taxon>
        <taxon>Fungi</taxon>
        <taxon>Dikarya</taxon>
        <taxon>Ascomycota</taxon>
        <taxon>Pezizomycotina</taxon>
        <taxon>Sordariomycetes</taxon>
        <taxon>Xylariomycetidae</taxon>
        <taxon>Amphisphaeriales</taxon>
        <taxon>Apiosporaceae</taxon>
        <taxon>Neoarthrinium</taxon>
    </lineage>
</organism>
<dbReference type="EMBL" id="JAFIMR010000035">
    <property type="protein sequence ID" value="KAI1859040.1"/>
    <property type="molecule type" value="Genomic_DNA"/>
</dbReference>
<protein>
    <submittedName>
        <fullName evidence="2">Uncharacterized protein</fullName>
    </submittedName>
</protein>
<dbReference type="Proteomes" id="UP000829685">
    <property type="component" value="Unassembled WGS sequence"/>
</dbReference>
<evidence type="ECO:0000256" key="1">
    <source>
        <dbReference type="ARBA" id="ARBA00005437"/>
    </source>
</evidence>